<comment type="caution">
    <text evidence="1">The sequence shown here is derived from an EMBL/GenBank/DDBJ whole genome shotgun (WGS) entry which is preliminary data.</text>
</comment>
<name>F2API2_RHOBT</name>
<reference evidence="1 2" key="1">
    <citation type="journal article" date="2013" name="Mar. Genomics">
        <title>Expression of sulfatases in Rhodopirellula baltica and the diversity of sulfatases in the genus Rhodopirellula.</title>
        <authorList>
            <person name="Wegner C.E."/>
            <person name="Richter-Heitmann T."/>
            <person name="Klindworth A."/>
            <person name="Klockow C."/>
            <person name="Richter M."/>
            <person name="Achstetter T."/>
            <person name="Glockner F.O."/>
            <person name="Harder J."/>
        </authorList>
    </citation>
    <scope>NUCLEOTIDE SEQUENCE [LARGE SCALE GENOMIC DNA]</scope>
    <source>
        <strain evidence="1 2">WH47</strain>
    </source>
</reference>
<evidence type="ECO:0000313" key="2">
    <source>
        <dbReference type="Proteomes" id="UP000006222"/>
    </source>
</evidence>
<dbReference type="AlphaFoldDB" id="F2API2"/>
<dbReference type="Proteomes" id="UP000006222">
    <property type="component" value="Unassembled WGS sequence"/>
</dbReference>
<protein>
    <submittedName>
        <fullName evidence="1">Uncharacterized protein</fullName>
    </submittedName>
</protein>
<dbReference type="EMBL" id="AFAR01000090">
    <property type="protein sequence ID" value="EGF28405.1"/>
    <property type="molecule type" value="Genomic_DNA"/>
</dbReference>
<gene>
    <name evidence="1" type="ORF">RBWH47_05345</name>
</gene>
<sequence length="66" mass="7042">MSVGIGVRAKPSLPLASQNAAGFAKNLEWMGQVAAPIRRQVHIQTNQTMLGGSEAMRAYRVHPLAG</sequence>
<proteinExistence type="predicted"/>
<accession>F2API2</accession>
<organism evidence="1 2">
    <name type="scientific">Rhodopirellula baltica WH47</name>
    <dbReference type="NCBI Taxonomy" id="991778"/>
    <lineage>
        <taxon>Bacteria</taxon>
        <taxon>Pseudomonadati</taxon>
        <taxon>Planctomycetota</taxon>
        <taxon>Planctomycetia</taxon>
        <taxon>Pirellulales</taxon>
        <taxon>Pirellulaceae</taxon>
        <taxon>Rhodopirellula</taxon>
    </lineage>
</organism>
<dbReference type="PATRIC" id="fig|991778.3.peg.1690"/>
<evidence type="ECO:0000313" key="1">
    <source>
        <dbReference type="EMBL" id="EGF28405.1"/>
    </source>
</evidence>